<keyword evidence="5" id="KW-1035">Host cytoplasm</keyword>
<keyword evidence="4 8" id="KW-0378">Hydrolase</keyword>
<dbReference type="EMBL" id="UOEH01000593">
    <property type="protein sequence ID" value="VAW07647.1"/>
    <property type="molecule type" value="Genomic_DNA"/>
</dbReference>
<dbReference type="PANTHER" id="PTHR38107">
    <property type="match status" value="1"/>
</dbReference>
<keyword evidence="7" id="KW-0812">Transmembrane</keyword>
<dbReference type="HAMAP" id="MF_04110">
    <property type="entry name" value="ENDOLYSIN_T4"/>
    <property type="match status" value="1"/>
</dbReference>
<feature type="transmembrane region" description="Helical" evidence="7">
    <location>
        <begin position="235"/>
        <end position="258"/>
    </location>
</feature>
<evidence type="ECO:0000256" key="4">
    <source>
        <dbReference type="ARBA" id="ARBA00022801"/>
    </source>
</evidence>
<dbReference type="AlphaFoldDB" id="A0A3B0T2T0"/>
<evidence type="ECO:0000256" key="5">
    <source>
        <dbReference type="ARBA" id="ARBA00023200"/>
    </source>
</evidence>
<dbReference type="InterPro" id="IPR002196">
    <property type="entry name" value="Glyco_hydro_24"/>
</dbReference>
<comment type="catalytic activity">
    <reaction evidence="1">
        <text>Hydrolysis of (1-&gt;4)-beta-linkages between N-acetylmuramic acid and N-acetyl-D-glucosamine residues in a peptidoglycan and between N-acetyl-D-glucosamine residues in chitodextrins.</text>
        <dbReference type="EC" id="3.2.1.17"/>
    </reaction>
</comment>
<dbReference type="InterPro" id="IPR034690">
    <property type="entry name" value="Endolysin_T4_type"/>
</dbReference>
<dbReference type="InterPro" id="IPR023347">
    <property type="entry name" value="Lysozyme_dom_sf"/>
</dbReference>
<organism evidence="8">
    <name type="scientific">hydrothermal vent metagenome</name>
    <dbReference type="NCBI Taxonomy" id="652676"/>
    <lineage>
        <taxon>unclassified sequences</taxon>
        <taxon>metagenomes</taxon>
        <taxon>ecological metagenomes</taxon>
    </lineage>
</organism>
<dbReference type="InterPro" id="IPR051018">
    <property type="entry name" value="Bacteriophage_GH24"/>
</dbReference>
<name>A0A3B0T2T0_9ZZZZ</name>
<gene>
    <name evidence="8" type="ORF">MNBD_ALPHA05-1299</name>
</gene>
<accession>A0A3B0T2T0</accession>
<keyword evidence="3" id="KW-0081">Bacteriolytic enzyme</keyword>
<evidence type="ECO:0000256" key="6">
    <source>
        <dbReference type="ARBA" id="ARBA00023295"/>
    </source>
</evidence>
<keyword evidence="6 8" id="KW-0326">Glycosidase</keyword>
<dbReference type="SUPFAM" id="SSF53955">
    <property type="entry name" value="Lysozyme-like"/>
    <property type="match status" value="1"/>
</dbReference>
<evidence type="ECO:0000256" key="1">
    <source>
        <dbReference type="ARBA" id="ARBA00000632"/>
    </source>
</evidence>
<dbReference type="Pfam" id="PF00959">
    <property type="entry name" value="Phage_lysozyme"/>
    <property type="match status" value="1"/>
</dbReference>
<dbReference type="GO" id="GO:0031640">
    <property type="term" value="P:killing of cells of another organism"/>
    <property type="evidence" value="ECO:0007669"/>
    <property type="project" value="UniProtKB-KW"/>
</dbReference>
<dbReference type="InterPro" id="IPR023346">
    <property type="entry name" value="Lysozyme-like_dom_sf"/>
</dbReference>
<dbReference type="InterPro" id="IPR033907">
    <property type="entry name" value="Endolysin_autolysin"/>
</dbReference>
<dbReference type="Gene3D" id="1.10.530.40">
    <property type="match status" value="1"/>
</dbReference>
<evidence type="ECO:0000256" key="7">
    <source>
        <dbReference type="SAM" id="Phobius"/>
    </source>
</evidence>
<evidence type="ECO:0000256" key="2">
    <source>
        <dbReference type="ARBA" id="ARBA00022529"/>
    </source>
</evidence>
<dbReference type="GO" id="GO:0009253">
    <property type="term" value="P:peptidoglycan catabolic process"/>
    <property type="evidence" value="ECO:0007669"/>
    <property type="project" value="InterPro"/>
</dbReference>
<evidence type="ECO:0000313" key="8">
    <source>
        <dbReference type="EMBL" id="VAW07647.1"/>
    </source>
</evidence>
<keyword evidence="2" id="KW-0929">Antimicrobial</keyword>
<feature type="transmembrane region" description="Helical" evidence="7">
    <location>
        <begin position="283"/>
        <end position="303"/>
    </location>
</feature>
<dbReference type="GO" id="GO:0042742">
    <property type="term" value="P:defense response to bacterium"/>
    <property type="evidence" value="ECO:0007669"/>
    <property type="project" value="UniProtKB-KW"/>
</dbReference>
<evidence type="ECO:0000256" key="3">
    <source>
        <dbReference type="ARBA" id="ARBA00022638"/>
    </source>
</evidence>
<dbReference type="GO" id="GO:0016998">
    <property type="term" value="P:cell wall macromolecule catabolic process"/>
    <property type="evidence" value="ECO:0007669"/>
    <property type="project" value="InterPro"/>
</dbReference>
<keyword evidence="7" id="KW-0472">Membrane</keyword>
<protein>
    <submittedName>
        <fullName evidence="8">Probable lysozyme</fullName>
        <ecNumber evidence="8">3.2.1.17</ecNumber>
    </submittedName>
</protein>
<dbReference type="EC" id="3.2.1.17" evidence="8"/>
<proteinExistence type="inferred from homology"/>
<sequence>MGTMRTGDTGLNLIKGYEGLRMSAHYAPSEQWTVGYGHVSSARHGMSVTEGDAERLLKDDVQPIEQLLGDTVRAPLNQNEHDALVSLVFNIGEENWKRSTVLRKLNAGDKIGAANAFEMWNKAFVSNELVTLDGLVRRRAAEKSLFLMPTDASLVVPTSDVFPARECEPDYISDAVMNAKPLVNFDELRADQKKALTPEEKAARTRALFAATQALSGDPSKMIISKTEEHADMGVTIGVVLAGILALGLTAMGVILLLGQEAPGLAEALGLSYDRFAAIFENLPLWLAAVGAAMCYFILYILVKRSARHDLKRQRARDLARLRVAE</sequence>
<dbReference type="GO" id="GO:0003796">
    <property type="term" value="F:lysozyme activity"/>
    <property type="evidence" value="ECO:0007669"/>
    <property type="project" value="UniProtKB-EC"/>
</dbReference>
<dbReference type="CDD" id="cd00737">
    <property type="entry name" value="lyz_endolysin_autolysin"/>
    <property type="match status" value="1"/>
</dbReference>
<keyword evidence="7" id="KW-1133">Transmembrane helix</keyword>
<reference evidence="8" key="1">
    <citation type="submission" date="2018-06" db="EMBL/GenBank/DDBJ databases">
        <authorList>
            <person name="Zhirakovskaya E."/>
        </authorList>
    </citation>
    <scope>NUCLEOTIDE SEQUENCE</scope>
</reference>
<dbReference type="PANTHER" id="PTHR38107:SF3">
    <property type="entry name" value="LYSOZYME RRRD-RELATED"/>
    <property type="match status" value="1"/>
</dbReference>